<dbReference type="GO" id="GO:0050614">
    <property type="term" value="F:Delta24-sterol reductase activity"/>
    <property type="evidence" value="ECO:0007669"/>
    <property type="project" value="UniProtKB-EC"/>
</dbReference>
<dbReference type="GO" id="GO:0016020">
    <property type="term" value="C:membrane"/>
    <property type="evidence" value="ECO:0007669"/>
    <property type="project" value="UniProtKB-SubCell"/>
</dbReference>
<evidence type="ECO:0000256" key="7">
    <source>
        <dbReference type="ARBA" id="ARBA00023002"/>
    </source>
</evidence>
<dbReference type="InterPro" id="IPR016166">
    <property type="entry name" value="FAD-bd_PCMH"/>
</dbReference>
<organism evidence="10 11">
    <name type="scientific">Saccharopolyspora rectivirgula</name>
    <dbReference type="NCBI Taxonomy" id="28042"/>
    <lineage>
        <taxon>Bacteria</taxon>
        <taxon>Bacillati</taxon>
        <taxon>Actinomycetota</taxon>
        <taxon>Actinomycetes</taxon>
        <taxon>Pseudonocardiales</taxon>
        <taxon>Pseudonocardiaceae</taxon>
        <taxon>Saccharopolyspora</taxon>
    </lineage>
</organism>
<evidence type="ECO:0000256" key="6">
    <source>
        <dbReference type="ARBA" id="ARBA00022989"/>
    </source>
</evidence>
<keyword evidence="5" id="KW-0274">FAD</keyword>
<dbReference type="InterPro" id="IPR006094">
    <property type="entry name" value="Oxid_FAD_bind_N"/>
</dbReference>
<dbReference type="InterPro" id="IPR016164">
    <property type="entry name" value="FAD-linked_Oxase-like_C"/>
</dbReference>
<evidence type="ECO:0000256" key="8">
    <source>
        <dbReference type="ARBA" id="ARBA00023136"/>
    </source>
</evidence>
<dbReference type="OrthoDB" id="5482059at2"/>
<dbReference type="SUPFAM" id="SSF55103">
    <property type="entry name" value="FAD-linked oxidases, C-terminal domain"/>
    <property type="match status" value="1"/>
</dbReference>
<keyword evidence="11" id="KW-1185">Reference proteome</keyword>
<evidence type="ECO:0000256" key="3">
    <source>
        <dbReference type="ARBA" id="ARBA00022630"/>
    </source>
</evidence>
<dbReference type="RefSeq" id="WP_029722707.1">
    <property type="nucleotide sequence ID" value="NZ_JNVU01000020.1"/>
</dbReference>
<dbReference type="PANTHER" id="PTHR10801">
    <property type="entry name" value="24-DEHYDROCHOLESTEROL REDUCTASE"/>
    <property type="match status" value="1"/>
</dbReference>
<dbReference type="Proteomes" id="UP000031419">
    <property type="component" value="Unassembled WGS sequence"/>
</dbReference>
<dbReference type="eggNOG" id="COG0277">
    <property type="taxonomic scope" value="Bacteria"/>
</dbReference>
<dbReference type="InterPro" id="IPR036318">
    <property type="entry name" value="FAD-bd_PCMH-like_sf"/>
</dbReference>
<evidence type="ECO:0000256" key="4">
    <source>
        <dbReference type="ARBA" id="ARBA00022692"/>
    </source>
</evidence>
<accession>A0A073AZJ4</accession>
<dbReference type="SUPFAM" id="SSF56176">
    <property type="entry name" value="FAD-binding/transporter-associated domain-like"/>
    <property type="match status" value="1"/>
</dbReference>
<dbReference type="PANTHER" id="PTHR10801:SF0">
    <property type="entry name" value="DELTA(24)-STEROL REDUCTASE"/>
    <property type="match status" value="1"/>
</dbReference>
<keyword evidence="7" id="KW-0560">Oxidoreductase</keyword>
<dbReference type="Pfam" id="PF01565">
    <property type="entry name" value="FAD_binding_4"/>
    <property type="match status" value="1"/>
</dbReference>
<dbReference type="EC" id="1.3.1.72" evidence="2"/>
<dbReference type="AlphaFoldDB" id="A0A073AZJ4"/>
<sequence length="459" mass="52206">MAEQGTAAASKHADDVAAITAQYARLPAGTAVRLAKPTSNLFRFRDAPAGPGLDVSRFNRVLRTDPRTRTAHIQGMTTYEDIVTAVLPSGLVPLVVPQLRTITLGGAVAGLGIEATSFRNGLPHESVREMEILTGDGRVVTARPDNEHAALFRGFPNSYGTLGYALRLEVELERIRPHVMLRHVRLGSAAECAHAIAELCRDGEFDGNRVDFLDGTAFGPGEMYLTIGSYVEDAPFTSDYTGQQIYYRSVRRKRVDFLTAEDFLWRWDTDWFWCSRALGVQNPLVRRLWPRRYRRSDVYRRIVALDRRYGLSNRLAALRGQPGYEPVIQDVEIPVDRLAEFLDFFQREIGMRPVWLCPVKLRDPAGWPLYPMDPNTLYVNVGFWGMVQQRPGQSPGRHNRAIERVVRELGGHKSLYSDVYYGEEEFWELYNWSAYQRLKKEYDPDGRLPDLYDKCVRGS</sequence>
<reference evidence="10 11" key="1">
    <citation type="submission" date="2014-06" db="EMBL/GenBank/DDBJ databases">
        <title>Saccharopolyspora rectivirgula DSM-43113 Genome sequencing.</title>
        <authorList>
            <person name="Barrera C."/>
            <person name="Millon L."/>
            <person name="Rognon B."/>
            <person name="Zaugg C."/>
            <person name="Monod M."/>
        </authorList>
    </citation>
    <scope>NUCLEOTIDE SEQUENCE [LARGE SCALE GENOMIC DNA]</scope>
    <source>
        <strain evidence="10 11">DSM 43113</strain>
    </source>
</reference>
<dbReference type="EMBL" id="JNVU01000020">
    <property type="protein sequence ID" value="KEI44736.1"/>
    <property type="molecule type" value="Genomic_DNA"/>
</dbReference>
<evidence type="ECO:0000256" key="5">
    <source>
        <dbReference type="ARBA" id="ARBA00022827"/>
    </source>
</evidence>
<dbReference type="InterPro" id="IPR016169">
    <property type="entry name" value="FAD-bd_PCMH_sub2"/>
</dbReference>
<evidence type="ECO:0000313" key="11">
    <source>
        <dbReference type="Proteomes" id="UP000031419"/>
    </source>
</evidence>
<keyword evidence="8" id="KW-0472">Membrane</keyword>
<keyword evidence="6" id="KW-1133">Transmembrane helix</keyword>
<comment type="caution">
    <text evidence="10">The sequence shown here is derived from an EMBL/GenBank/DDBJ whole genome shotgun (WGS) entry which is preliminary data.</text>
</comment>
<dbReference type="GO" id="GO:0071949">
    <property type="term" value="F:FAD binding"/>
    <property type="evidence" value="ECO:0007669"/>
    <property type="project" value="InterPro"/>
</dbReference>
<proteinExistence type="predicted"/>
<keyword evidence="4" id="KW-0812">Transmembrane</keyword>
<feature type="domain" description="FAD-binding PCMH-type" evidence="9">
    <location>
        <begin position="1"/>
        <end position="175"/>
    </location>
</feature>
<dbReference type="Gene3D" id="3.30.465.10">
    <property type="match status" value="1"/>
</dbReference>
<gene>
    <name evidence="10" type="ORF">GU90_08105</name>
</gene>
<dbReference type="STRING" id="28042.GU90_08105"/>
<evidence type="ECO:0000256" key="2">
    <source>
        <dbReference type="ARBA" id="ARBA00012405"/>
    </source>
</evidence>
<name>A0A073AZJ4_9PSEU</name>
<dbReference type="PROSITE" id="PS51387">
    <property type="entry name" value="FAD_PCMH"/>
    <property type="match status" value="1"/>
</dbReference>
<evidence type="ECO:0000313" key="10">
    <source>
        <dbReference type="EMBL" id="KEI44736.1"/>
    </source>
</evidence>
<dbReference type="InterPro" id="IPR040165">
    <property type="entry name" value="Diminuto-like"/>
</dbReference>
<evidence type="ECO:0000256" key="1">
    <source>
        <dbReference type="ARBA" id="ARBA00004167"/>
    </source>
</evidence>
<evidence type="ECO:0000259" key="9">
    <source>
        <dbReference type="PROSITE" id="PS51387"/>
    </source>
</evidence>
<comment type="subcellular location">
    <subcellularLocation>
        <location evidence="1">Membrane</location>
        <topology evidence="1">Single-pass membrane protein</topology>
    </subcellularLocation>
</comment>
<protein>
    <recommendedName>
        <fullName evidence="2">Delta(24)-sterol reductase</fullName>
        <ecNumber evidence="2">1.3.1.72</ecNumber>
    </recommendedName>
</protein>
<keyword evidence="3" id="KW-0285">Flavoprotein</keyword>